<dbReference type="InterPro" id="IPR032340">
    <property type="entry name" value="DUF4860"/>
</dbReference>
<feature type="transmembrane region" description="Helical" evidence="1">
    <location>
        <begin position="12"/>
        <end position="38"/>
    </location>
</feature>
<sequence length="161" mass="18031">MRFRSQNRHVIDFIFPLAVFFVFAASSFAVLVLSANIYNTQTKESNSNYVARTSLAYVNEKIRQNDEGGGISIQSVDGRDCLVLAGNSDGIAYTTYIYEYDGSLKELFIRDGVSASLKSGKDIMELESFQMEEIEEGLFRFVFTDKDGRKSSSLVAERSTP</sequence>
<reference evidence="2 3" key="1">
    <citation type="submission" date="2019-08" db="EMBL/GenBank/DDBJ databases">
        <title>In-depth cultivation of the pig gut microbiome towards novel bacterial diversity and tailored functional studies.</title>
        <authorList>
            <person name="Wylensek D."/>
            <person name="Hitch T.C.A."/>
            <person name="Clavel T."/>
        </authorList>
    </citation>
    <scope>NUCLEOTIDE SEQUENCE [LARGE SCALE GENOMIC DNA]</scope>
    <source>
        <strain evidence="2 3">BL-389-WT-3D</strain>
    </source>
</reference>
<protein>
    <submittedName>
        <fullName evidence="2">DUF4860 domain-containing protein</fullName>
    </submittedName>
</protein>
<dbReference type="RefSeq" id="WP_154323303.1">
    <property type="nucleotide sequence ID" value="NZ_CAMBVY010000006.1"/>
</dbReference>
<dbReference type="Proteomes" id="UP000462363">
    <property type="component" value="Unassembled WGS sequence"/>
</dbReference>
<name>A0A844F9Y5_CLOSV</name>
<evidence type="ECO:0000313" key="3">
    <source>
        <dbReference type="Proteomes" id="UP000462363"/>
    </source>
</evidence>
<accession>A0A844F9Y5</accession>
<dbReference type="EMBL" id="VUMB01000021">
    <property type="protein sequence ID" value="MSS40897.1"/>
    <property type="molecule type" value="Genomic_DNA"/>
</dbReference>
<evidence type="ECO:0000256" key="1">
    <source>
        <dbReference type="SAM" id="Phobius"/>
    </source>
</evidence>
<proteinExistence type="predicted"/>
<comment type="caution">
    <text evidence="2">The sequence shown here is derived from an EMBL/GenBank/DDBJ whole genome shotgun (WGS) entry which is preliminary data.</text>
</comment>
<keyword evidence="1" id="KW-0472">Membrane</keyword>
<organism evidence="2 3">
    <name type="scientific">Clostridium scindens (strain JCM 10418 / VPI 12708)</name>
    <dbReference type="NCBI Taxonomy" id="29347"/>
    <lineage>
        <taxon>Bacteria</taxon>
        <taxon>Bacillati</taxon>
        <taxon>Bacillota</taxon>
        <taxon>Clostridia</taxon>
        <taxon>Lachnospirales</taxon>
        <taxon>Lachnospiraceae</taxon>
    </lineage>
</organism>
<gene>
    <name evidence="2" type="ORF">FYJ37_11185</name>
</gene>
<keyword evidence="1" id="KW-1133">Transmembrane helix</keyword>
<keyword evidence="1" id="KW-0812">Transmembrane</keyword>
<dbReference type="Pfam" id="PF16152">
    <property type="entry name" value="DUF4860"/>
    <property type="match status" value="1"/>
</dbReference>
<dbReference type="AlphaFoldDB" id="A0A844F9Y5"/>
<evidence type="ECO:0000313" key="2">
    <source>
        <dbReference type="EMBL" id="MSS40897.1"/>
    </source>
</evidence>